<evidence type="ECO:0000256" key="3">
    <source>
        <dbReference type="ARBA" id="ARBA00022490"/>
    </source>
</evidence>
<dbReference type="GO" id="GO:0045292">
    <property type="term" value="P:mRNA cis splicing, via spliceosome"/>
    <property type="evidence" value="ECO:0007669"/>
    <property type="project" value="TreeGrafter"/>
</dbReference>
<feature type="compositionally biased region" description="Acidic residues" evidence="5">
    <location>
        <begin position="224"/>
        <end position="235"/>
    </location>
</feature>
<dbReference type="Pfam" id="PF03517">
    <property type="entry name" value="Voldacs"/>
    <property type="match status" value="1"/>
</dbReference>
<dbReference type="FunCoup" id="A0A409XYB5">
    <property type="interactions" value="27"/>
</dbReference>
<dbReference type="Proteomes" id="UP000284706">
    <property type="component" value="Unassembled WGS sequence"/>
</dbReference>
<sequence>MPAITPITTVPHYVSAEEHATIVGSTPNSFNDIPAVIRHKEENVTISLDPPHEAFGDEGTRRGTLFVLTSVLVFMSNAGTGFQVEYPAITLHAVSRGESGPSIYCQLDEQYGAANGTANGAGGGAGDDEDAVAEMRELSIVPQSAESLEAIFEALSQCASLHPDPQDDEDDLDDAFIDANGSAPTTFETFNGDEDQELSEVGRAALAHLESIIYDPHNLRPGEDEGGEEEEEGQENELGVTEGTSALSEKEETAKET</sequence>
<dbReference type="InParanoid" id="A0A409XYB5"/>
<evidence type="ECO:0000313" key="7">
    <source>
        <dbReference type="Proteomes" id="UP000284706"/>
    </source>
</evidence>
<keyword evidence="4" id="KW-0539">Nucleus</keyword>
<dbReference type="STRING" id="231916.A0A409XYB5"/>
<dbReference type="PANTHER" id="PTHR21399:SF0">
    <property type="entry name" value="METHYLOSOME SUBUNIT PICLN"/>
    <property type="match status" value="1"/>
</dbReference>
<dbReference type="InterPro" id="IPR011993">
    <property type="entry name" value="PH-like_dom_sf"/>
</dbReference>
<accession>A0A409XYB5</accession>
<evidence type="ECO:0000256" key="5">
    <source>
        <dbReference type="SAM" id="MobiDB-lite"/>
    </source>
</evidence>
<comment type="caution">
    <text evidence="6">The sequence shown here is derived from an EMBL/GenBank/DDBJ whole genome shotgun (WGS) entry which is preliminary data.</text>
</comment>
<feature type="compositionally biased region" description="Basic and acidic residues" evidence="5">
    <location>
        <begin position="248"/>
        <end position="257"/>
    </location>
</feature>
<dbReference type="GO" id="GO:0005829">
    <property type="term" value="C:cytosol"/>
    <property type="evidence" value="ECO:0007669"/>
    <property type="project" value="TreeGrafter"/>
</dbReference>
<dbReference type="OrthoDB" id="19714at2759"/>
<feature type="region of interest" description="Disordered" evidence="5">
    <location>
        <begin position="213"/>
        <end position="257"/>
    </location>
</feature>
<keyword evidence="7" id="KW-1185">Reference proteome</keyword>
<feature type="region of interest" description="Disordered" evidence="5">
    <location>
        <begin position="160"/>
        <end position="181"/>
    </location>
</feature>
<comment type="subcellular location">
    <subcellularLocation>
        <location evidence="2">Cytoplasm</location>
    </subcellularLocation>
    <subcellularLocation>
        <location evidence="1">Nucleus</location>
    </subcellularLocation>
</comment>
<dbReference type="AlphaFoldDB" id="A0A409XYB5"/>
<evidence type="ECO:0000256" key="2">
    <source>
        <dbReference type="ARBA" id="ARBA00004496"/>
    </source>
</evidence>
<name>A0A409XYB5_9AGAR</name>
<evidence type="ECO:0000256" key="1">
    <source>
        <dbReference type="ARBA" id="ARBA00004123"/>
    </source>
</evidence>
<reference evidence="6 7" key="1">
    <citation type="journal article" date="2018" name="Evol. Lett.">
        <title>Horizontal gene cluster transfer increased hallucinogenic mushroom diversity.</title>
        <authorList>
            <person name="Reynolds H.T."/>
            <person name="Vijayakumar V."/>
            <person name="Gluck-Thaler E."/>
            <person name="Korotkin H.B."/>
            <person name="Matheny P.B."/>
            <person name="Slot J.C."/>
        </authorList>
    </citation>
    <scope>NUCLEOTIDE SEQUENCE [LARGE SCALE GENOMIC DNA]</scope>
    <source>
        <strain evidence="6 7">SRW20</strain>
    </source>
</reference>
<protein>
    <recommendedName>
        <fullName evidence="8">Methylosome subunit pICln</fullName>
    </recommendedName>
</protein>
<dbReference type="GO" id="GO:0000387">
    <property type="term" value="P:spliceosomal snRNP assembly"/>
    <property type="evidence" value="ECO:0007669"/>
    <property type="project" value="TreeGrafter"/>
</dbReference>
<organism evidence="6 7">
    <name type="scientific">Gymnopilus dilepis</name>
    <dbReference type="NCBI Taxonomy" id="231916"/>
    <lineage>
        <taxon>Eukaryota</taxon>
        <taxon>Fungi</taxon>
        <taxon>Dikarya</taxon>
        <taxon>Basidiomycota</taxon>
        <taxon>Agaricomycotina</taxon>
        <taxon>Agaricomycetes</taxon>
        <taxon>Agaricomycetidae</taxon>
        <taxon>Agaricales</taxon>
        <taxon>Agaricineae</taxon>
        <taxon>Hymenogastraceae</taxon>
        <taxon>Gymnopilus</taxon>
    </lineage>
</organism>
<proteinExistence type="predicted"/>
<dbReference type="EMBL" id="NHYE01001417">
    <property type="protein sequence ID" value="PPQ95719.1"/>
    <property type="molecule type" value="Genomic_DNA"/>
</dbReference>
<dbReference type="GO" id="GO:0005681">
    <property type="term" value="C:spliceosomal complex"/>
    <property type="evidence" value="ECO:0007669"/>
    <property type="project" value="TreeGrafter"/>
</dbReference>
<dbReference type="PANTHER" id="PTHR21399">
    <property type="entry name" value="CHLORIDE CONDUCTANCE REGULATORY PROTEIN ICLN"/>
    <property type="match status" value="1"/>
</dbReference>
<evidence type="ECO:0000313" key="6">
    <source>
        <dbReference type="EMBL" id="PPQ95719.1"/>
    </source>
</evidence>
<evidence type="ECO:0008006" key="8">
    <source>
        <dbReference type="Google" id="ProtNLM"/>
    </source>
</evidence>
<dbReference type="GO" id="GO:0034715">
    <property type="term" value="C:pICln-Sm protein complex"/>
    <property type="evidence" value="ECO:0007669"/>
    <property type="project" value="TreeGrafter"/>
</dbReference>
<evidence type="ECO:0000256" key="4">
    <source>
        <dbReference type="ARBA" id="ARBA00023242"/>
    </source>
</evidence>
<dbReference type="Gene3D" id="2.30.29.30">
    <property type="entry name" value="Pleckstrin-homology domain (PH domain)/Phosphotyrosine-binding domain (PTB)"/>
    <property type="match status" value="1"/>
</dbReference>
<dbReference type="InterPro" id="IPR039924">
    <property type="entry name" value="ICln/Lot5/Saf5"/>
</dbReference>
<feature type="compositionally biased region" description="Acidic residues" evidence="5">
    <location>
        <begin position="166"/>
        <end position="176"/>
    </location>
</feature>
<gene>
    <name evidence="6" type="ORF">CVT26_008362</name>
</gene>
<keyword evidence="3" id="KW-0963">Cytoplasm</keyword>